<reference evidence="2 3" key="1">
    <citation type="submission" date="2017-09" db="EMBL/GenBank/DDBJ databases">
        <title>Complete genome sequence of Janthinobacterium svalbardensis PAMC 27463.</title>
        <authorList>
            <person name="Cho Y.-J."/>
            <person name="Cho A."/>
            <person name="Kim O.-S."/>
            <person name="Lee J.-I."/>
        </authorList>
    </citation>
    <scope>NUCLEOTIDE SEQUENCE [LARGE SCALE GENOMIC DNA]</scope>
    <source>
        <strain evidence="2 3">PAMC 27463</strain>
    </source>
</reference>
<keyword evidence="3" id="KW-1185">Reference proteome</keyword>
<protein>
    <recommendedName>
        <fullName evidence="1">KilA-N DNA-binding domain-containing protein</fullName>
    </recommendedName>
</protein>
<dbReference type="Pfam" id="PF10543">
    <property type="entry name" value="ORF6N"/>
    <property type="match status" value="1"/>
</dbReference>
<dbReference type="EMBL" id="CP023422">
    <property type="protein sequence ID" value="ATD62522.1"/>
    <property type="molecule type" value="Genomic_DNA"/>
</dbReference>
<dbReference type="KEGG" id="jsv:CNX70_22005"/>
<proteinExistence type="predicted"/>
<dbReference type="InterPro" id="IPR018873">
    <property type="entry name" value="KilA-N_DNA-bd_domain"/>
</dbReference>
<name>A0A290X044_9BURK</name>
<sequence length="233" mass="25742">MSHLPSNAEQLALRAASVAAIPAITWRGHKVLTTELLAQLYGTDEVNVRMNHSRNAARFDEGIHFFKVSGKALSDLRVTLSDSQISAKARSLHLWTERGAARHAKMIETDQAWDVFAVLEDHYFRQPQVDEDQELTTSAERRPLHYAAVDTALLHGVLVSTAHTAHNAAAGSKHYDEMTRAQLKKAIPIAQRLANGTATPRDFALLDASKHSLEHAQAQLVLDLHDPPDDAIE</sequence>
<evidence type="ECO:0000313" key="2">
    <source>
        <dbReference type="EMBL" id="ATD62522.1"/>
    </source>
</evidence>
<feature type="domain" description="KilA-N DNA-binding" evidence="1">
    <location>
        <begin position="24"/>
        <end position="106"/>
    </location>
</feature>
<dbReference type="RefSeq" id="WP_096237108.1">
    <property type="nucleotide sequence ID" value="NZ_CP023422.1"/>
</dbReference>
<gene>
    <name evidence="2" type="ORF">CNX70_22005</name>
</gene>
<accession>A0A290X044</accession>
<evidence type="ECO:0000259" key="1">
    <source>
        <dbReference type="Pfam" id="PF10543"/>
    </source>
</evidence>
<evidence type="ECO:0000313" key="3">
    <source>
        <dbReference type="Proteomes" id="UP000218437"/>
    </source>
</evidence>
<dbReference type="Proteomes" id="UP000218437">
    <property type="component" value="Chromosome"/>
</dbReference>
<dbReference type="AlphaFoldDB" id="A0A290X044"/>
<organism evidence="2 3">
    <name type="scientific">Janthinobacterium svalbardensis</name>
    <dbReference type="NCBI Taxonomy" id="368607"/>
    <lineage>
        <taxon>Bacteria</taxon>
        <taxon>Pseudomonadati</taxon>
        <taxon>Pseudomonadota</taxon>
        <taxon>Betaproteobacteria</taxon>
        <taxon>Burkholderiales</taxon>
        <taxon>Oxalobacteraceae</taxon>
        <taxon>Janthinobacterium</taxon>
    </lineage>
</organism>